<dbReference type="InterPro" id="IPR036873">
    <property type="entry name" value="Rhodanese-like_dom_sf"/>
</dbReference>
<comment type="caution">
    <text evidence="3">The sequence shown here is derived from an EMBL/GenBank/DDBJ whole genome shotgun (WGS) entry which is preliminary data.</text>
</comment>
<dbReference type="RefSeq" id="WP_111535682.1">
    <property type="nucleotide sequence ID" value="NZ_QKZL01000002.1"/>
</dbReference>
<evidence type="ECO:0000259" key="2">
    <source>
        <dbReference type="PROSITE" id="PS50206"/>
    </source>
</evidence>
<proteinExistence type="inferred from homology"/>
<dbReference type="CDD" id="cd01518">
    <property type="entry name" value="RHOD_YceA"/>
    <property type="match status" value="1"/>
</dbReference>
<protein>
    <recommendedName>
        <fullName evidence="1">tRNA uridine(34) hydroxylase</fullName>
        <ecNumber evidence="1">1.14.-.-</ecNumber>
    </recommendedName>
    <alternativeName>
        <fullName evidence="1">tRNA hydroxylation protein O</fullName>
    </alternativeName>
</protein>
<dbReference type="Proteomes" id="UP000248916">
    <property type="component" value="Unassembled WGS sequence"/>
</dbReference>
<dbReference type="EC" id="1.14.-.-" evidence="1"/>
<feature type="domain" description="Rhodanese" evidence="2">
    <location>
        <begin position="120"/>
        <end position="214"/>
    </location>
</feature>
<dbReference type="InterPro" id="IPR020936">
    <property type="entry name" value="TrhO"/>
</dbReference>
<dbReference type="AlphaFoldDB" id="A0A2W7NF02"/>
<comment type="similarity">
    <text evidence="1">Belongs to the TrhO family.</text>
</comment>
<dbReference type="PANTHER" id="PTHR43268">
    <property type="entry name" value="THIOSULFATE SULFURTRANSFERASE/RHODANESE-LIKE DOMAIN-CONTAINING PROTEIN 2"/>
    <property type="match status" value="1"/>
</dbReference>
<keyword evidence="1" id="KW-0560">Oxidoreductase</keyword>
<dbReference type="GO" id="GO:0016705">
    <property type="term" value="F:oxidoreductase activity, acting on paired donors, with incorporation or reduction of molecular oxygen"/>
    <property type="evidence" value="ECO:0007669"/>
    <property type="project" value="UniProtKB-UniRule"/>
</dbReference>
<dbReference type="Gene3D" id="3.30.70.100">
    <property type="match status" value="1"/>
</dbReference>
<comment type="function">
    <text evidence="1">Catalyzes oxygen-dependent 5-hydroxyuridine (ho5U) modification at position 34 in tRNAs.</text>
</comment>
<gene>
    <name evidence="1" type="primary">trhO</name>
    <name evidence="3" type="ORF">LX81_00471</name>
</gene>
<dbReference type="SMART" id="SM00450">
    <property type="entry name" value="RHOD"/>
    <property type="match status" value="1"/>
</dbReference>
<evidence type="ECO:0000256" key="1">
    <source>
        <dbReference type="HAMAP-Rule" id="MF_00469"/>
    </source>
</evidence>
<organism evidence="3 4">
    <name type="scientific">Palleronia aestuarii</name>
    <dbReference type="NCBI Taxonomy" id="568105"/>
    <lineage>
        <taxon>Bacteria</taxon>
        <taxon>Pseudomonadati</taxon>
        <taxon>Pseudomonadota</taxon>
        <taxon>Alphaproteobacteria</taxon>
        <taxon>Rhodobacterales</taxon>
        <taxon>Roseobacteraceae</taxon>
        <taxon>Palleronia</taxon>
    </lineage>
</organism>
<dbReference type="Pfam" id="PF00581">
    <property type="entry name" value="Rhodanese"/>
    <property type="match status" value="1"/>
</dbReference>
<dbReference type="NCBIfam" id="NF001136">
    <property type="entry name" value="PRK00142.1-4"/>
    <property type="match status" value="1"/>
</dbReference>
<evidence type="ECO:0000313" key="4">
    <source>
        <dbReference type="Proteomes" id="UP000248916"/>
    </source>
</evidence>
<dbReference type="InterPro" id="IPR040503">
    <property type="entry name" value="TRHO_N"/>
</dbReference>
<dbReference type="GO" id="GO:0006400">
    <property type="term" value="P:tRNA modification"/>
    <property type="evidence" value="ECO:0007669"/>
    <property type="project" value="UniProtKB-UniRule"/>
</dbReference>
<dbReference type="Gene3D" id="3.40.250.10">
    <property type="entry name" value="Rhodanese-like domain"/>
    <property type="match status" value="1"/>
</dbReference>
<dbReference type="PROSITE" id="PS50206">
    <property type="entry name" value="RHODANESE_3"/>
    <property type="match status" value="1"/>
</dbReference>
<dbReference type="HAMAP" id="MF_00469">
    <property type="entry name" value="TrhO"/>
    <property type="match status" value="1"/>
</dbReference>
<accession>A0A2W7NF02</accession>
<dbReference type="Pfam" id="PF17773">
    <property type="entry name" value="UPF0176_N"/>
    <property type="match status" value="1"/>
</dbReference>
<dbReference type="InterPro" id="IPR001763">
    <property type="entry name" value="Rhodanese-like_dom"/>
</dbReference>
<keyword evidence="1" id="KW-0819">tRNA processing</keyword>
<comment type="catalytic activity">
    <reaction evidence="1">
        <text>uridine(34) in tRNA + AH2 + O2 = 5-hydroxyuridine(34) in tRNA + A + H2O</text>
        <dbReference type="Rhea" id="RHEA:64224"/>
        <dbReference type="Rhea" id="RHEA-COMP:11727"/>
        <dbReference type="Rhea" id="RHEA-COMP:13381"/>
        <dbReference type="ChEBI" id="CHEBI:13193"/>
        <dbReference type="ChEBI" id="CHEBI:15377"/>
        <dbReference type="ChEBI" id="CHEBI:15379"/>
        <dbReference type="ChEBI" id="CHEBI:17499"/>
        <dbReference type="ChEBI" id="CHEBI:65315"/>
        <dbReference type="ChEBI" id="CHEBI:136877"/>
    </reaction>
</comment>
<dbReference type="PANTHER" id="PTHR43268:SF3">
    <property type="entry name" value="RHODANESE-LIKE DOMAIN-CONTAINING PROTEIN 7-RELATED"/>
    <property type="match status" value="1"/>
</dbReference>
<name>A0A2W7NF02_9RHOB</name>
<reference evidence="3 4" key="1">
    <citation type="submission" date="2018-06" db="EMBL/GenBank/DDBJ databases">
        <title>Genomic Encyclopedia of Archaeal and Bacterial Type Strains, Phase II (KMG-II): from individual species to whole genera.</title>
        <authorList>
            <person name="Goeker M."/>
        </authorList>
    </citation>
    <scope>NUCLEOTIDE SEQUENCE [LARGE SCALE GENOMIC DNA]</scope>
    <source>
        <strain evidence="3 4">DSM 22009</strain>
    </source>
</reference>
<evidence type="ECO:0000313" key="3">
    <source>
        <dbReference type="EMBL" id="PZX18778.1"/>
    </source>
</evidence>
<sequence length="307" mass="33399">MYIVAAFYRFAPLDSPEAVRGPLLKLCREGGVTGSILLAGEGVNGTIAGAPGAVGAVIDHLRGWPGFEELAWRESVAQSPPFGRMKVRVKQEIVTLGVPVRPVEDAGTYVPPAEWNALVSAPDVAVIDTRNAFEIRAGRFQGAIDPGTTAFGEFPAWWEANRERFAGKRIAMYCTGGIRCEKSTAYLKARGVSEVFHLEGGILGYLAAVPEAESLWNGECFVFDERVTVGAGLRPGRAVLCRACRHPIAPEDRMRPEYEEGVQCHLCAGARAPEERARFRERERQMRLARARGARHLGPREPSGGSA</sequence>
<dbReference type="EMBL" id="QKZL01000002">
    <property type="protein sequence ID" value="PZX18778.1"/>
    <property type="molecule type" value="Genomic_DNA"/>
</dbReference>
<dbReference type="OrthoDB" id="9778326at2"/>
<keyword evidence="4" id="KW-1185">Reference proteome</keyword>
<dbReference type="SUPFAM" id="SSF52821">
    <property type="entry name" value="Rhodanese/Cell cycle control phosphatase"/>
    <property type="match status" value="1"/>
</dbReference>